<dbReference type="AlphaFoldDB" id="A0A0G0LDF1"/>
<dbReference type="EMBL" id="LBTX01000003">
    <property type="protein sequence ID" value="KKQ50651.1"/>
    <property type="molecule type" value="Genomic_DNA"/>
</dbReference>
<evidence type="ECO:0000256" key="1">
    <source>
        <dbReference type="SAM" id="Phobius"/>
    </source>
</evidence>
<accession>A0A0G0LDF1</accession>
<dbReference type="CDD" id="cd05379">
    <property type="entry name" value="CAP_bacterial"/>
    <property type="match status" value="1"/>
</dbReference>
<dbReference type="InterPro" id="IPR014044">
    <property type="entry name" value="CAP_dom"/>
</dbReference>
<dbReference type="Proteomes" id="UP000034231">
    <property type="component" value="Unassembled WGS sequence"/>
</dbReference>
<comment type="caution">
    <text evidence="3">The sequence shown here is derived from an EMBL/GenBank/DDBJ whole genome shotgun (WGS) entry which is preliminary data.</text>
</comment>
<evidence type="ECO:0000259" key="2">
    <source>
        <dbReference type="Pfam" id="PF00188"/>
    </source>
</evidence>
<feature type="domain" description="SCP" evidence="2">
    <location>
        <begin position="102"/>
        <end position="207"/>
    </location>
</feature>
<feature type="transmembrane region" description="Helical" evidence="1">
    <location>
        <begin position="7"/>
        <end position="25"/>
    </location>
</feature>
<gene>
    <name evidence="3" type="ORF">US68_C0003G0017</name>
</gene>
<dbReference type="Gene3D" id="3.40.33.10">
    <property type="entry name" value="CAP"/>
    <property type="match status" value="1"/>
</dbReference>
<keyword evidence="1" id="KW-0472">Membrane</keyword>
<protein>
    <recommendedName>
        <fullName evidence="2">SCP domain-containing protein</fullName>
    </recommendedName>
</protein>
<organism evidence="3 4">
    <name type="scientific">Candidatus Shapirobacteria bacterium GW2011_GWE1_38_10</name>
    <dbReference type="NCBI Taxonomy" id="1618488"/>
    <lineage>
        <taxon>Bacteria</taxon>
        <taxon>Candidatus Shapironibacteriota</taxon>
    </lineage>
</organism>
<evidence type="ECO:0000313" key="3">
    <source>
        <dbReference type="EMBL" id="KKQ50651.1"/>
    </source>
</evidence>
<name>A0A0G0LDF1_9BACT</name>
<dbReference type="SUPFAM" id="SSF55797">
    <property type="entry name" value="PR-1-like"/>
    <property type="match status" value="1"/>
</dbReference>
<evidence type="ECO:0000313" key="4">
    <source>
        <dbReference type="Proteomes" id="UP000034231"/>
    </source>
</evidence>
<reference evidence="3 4" key="1">
    <citation type="journal article" date="2015" name="Nature">
        <title>rRNA introns, odd ribosomes, and small enigmatic genomes across a large radiation of phyla.</title>
        <authorList>
            <person name="Brown C.T."/>
            <person name="Hug L.A."/>
            <person name="Thomas B.C."/>
            <person name="Sharon I."/>
            <person name="Castelle C.J."/>
            <person name="Singh A."/>
            <person name="Wilkins M.J."/>
            <person name="Williams K.H."/>
            <person name="Banfield J.F."/>
        </authorList>
    </citation>
    <scope>NUCLEOTIDE SEQUENCE [LARGE SCALE GENOMIC DNA]</scope>
</reference>
<sequence>MKLLFRIYFVFLCLLLLFSFLVYYYSSKIPQEIKHFSVTTFKPLILPTSTPTITNSPKPTRIPFTPTPVDSTPWGVARQTDEHTWTMKIGLDPVMATPAEILSALNDYRQRYGSQILTLDSKLVSYAQSRVDYFYQIKNIDGHAGFNNFLDKEDGFNKLGFTYLGENISYGYRLNGVHLIEWVYAGDEPHDKNQLDSKWDHVGIAVRDTATCLIFATGKM</sequence>
<proteinExistence type="predicted"/>
<dbReference type="InterPro" id="IPR035940">
    <property type="entry name" value="CAP_sf"/>
</dbReference>
<keyword evidence="1" id="KW-1133">Transmembrane helix</keyword>
<keyword evidence="1" id="KW-0812">Transmembrane</keyword>
<dbReference type="Pfam" id="PF00188">
    <property type="entry name" value="CAP"/>
    <property type="match status" value="1"/>
</dbReference>